<evidence type="ECO:0000256" key="2">
    <source>
        <dbReference type="ARBA" id="ARBA00022942"/>
    </source>
</evidence>
<comment type="caution">
    <text evidence="5">The sequence shown here is derived from an EMBL/GenBank/DDBJ whole genome shotgun (WGS) entry which is preliminary data.</text>
</comment>
<dbReference type="InterPro" id="IPR040892">
    <property type="entry name" value="RPN1_N"/>
</dbReference>
<dbReference type="SUPFAM" id="SSF48371">
    <property type="entry name" value="ARM repeat"/>
    <property type="match status" value="1"/>
</dbReference>
<dbReference type="PANTHER" id="PTHR10943">
    <property type="entry name" value="26S PROTEASOME NON-ATPASE REGULATORY SUBUNIT"/>
    <property type="match status" value="1"/>
</dbReference>
<reference evidence="5 6" key="1">
    <citation type="submission" date="2024-04" db="EMBL/GenBank/DDBJ databases">
        <title>Tritrichomonas musculus Genome.</title>
        <authorList>
            <person name="Alves-Ferreira E."/>
            <person name="Grigg M."/>
            <person name="Lorenzi H."/>
            <person name="Galac M."/>
        </authorList>
    </citation>
    <scope>NUCLEOTIDE SEQUENCE [LARGE SCALE GENOMIC DNA]</scope>
    <source>
        <strain evidence="5 6">EAF2021</strain>
    </source>
</reference>
<evidence type="ECO:0000313" key="5">
    <source>
        <dbReference type="EMBL" id="KAK8878076.1"/>
    </source>
</evidence>
<dbReference type="Proteomes" id="UP001470230">
    <property type="component" value="Unassembled WGS sequence"/>
</dbReference>
<evidence type="ECO:0000313" key="6">
    <source>
        <dbReference type="Proteomes" id="UP001470230"/>
    </source>
</evidence>
<dbReference type="Pfam" id="PF18051">
    <property type="entry name" value="RPN1_C"/>
    <property type="match status" value="1"/>
</dbReference>
<feature type="domain" description="26S proteasome non-ATPase regulatory subunit RPN1 C-terminal" evidence="4">
    <location>
        <begin position="791"/>
        <end position="841"/>
    </location>
</feature>
<feature type="domain" description="RPN1 N-terminal" evidence="3">
    <location>
        <begin position="25"/>
        <end position="306"/>
    </location>
</feature>
<dbReference type="InterPro" id="IPR016024">
    <property type="entry name" value="ARM-type_fold"/>
</dbReference>
<keyword evidence="1" id="KW-0677">Repeat</keyword>
<evidence type="ECO:0000256" key="1">
    <source>
        <dbReference type="ARBA" id="ARBA00022737"/>
    </source>
</evidence>
<dbReference type="PANTHER" id="PTHR10943:SF1">
    <property type="entry name" value="26S PROTEASOME NON-ATPASE REGULATORY SUBUNIT 2"/>
    <property type="match status" value="1"/>
</dbReference>
<dbReference type="InterPro" id="IPR041433">
    <property type="entry name" value="RPN1_C"/>
</dbReference>
<dbReference type="PIRSF" id="PIRSF015965">
    <property type="entry name" value="26S_Psome_Rpn1"/>
    <property type="match status" value="1"/>
</dbReference>
<dbReference type="GO" id="GO:0000502">
    <property type="term" value="C:proteasome complex"/>
    <property type="evidence" value="ECO:0007669"/>
    <property type="project" value="UniProtKB-KW"/>
</dbReference>
<protein>
    <submittedName>
        <fullName evidence="5">Proteasome regulatory particle base subunit</fullName>
    </submittedName>
</protein>
<dbReference type="InterPro" id="IPR016643">
    <property type="entry name" value="26S_Psome_Rpn1"/>
</dbReference>
<evidence type="ECO:0000259" key="3">
    <source>
        <dbReference type="Pfam" id="PF17781"/>
    </source>
</evidence>
<dbReference type="Gene3D" id="1.25.10.10">
    <property type="entry name" value="Leucine-rich Repeat Variant"/>
    <property type="match status" value="1"/>
</dbReference>
<evidence type="ECO:0000259" key="4">
    <source>
        <dbReference type="Pfam" id="PF18051"/>
    </source>
</evidence>
<sequence length="848" mass="93788">MTEELIQATSDEMLIEKLRTNVDIACKSSLEERLKAVDYLIDELKKSTSSMTSVPKPMKHLVPYLSELKQAYSTYSNDEYRRKLADLLSLLCIVDIEKSYDILTYRIACPIDNIGCWGHEYVRCLTLVLVRAYENPNDFSQFDQLLSLIEQISKYYMEHNDEPDACDLLLKVDHLDDIIALVDEESHKRVCTYLLQNFNYLPDPLNVTVLQIVEQIYTKLGKTAQAMVIALKLNDHEMMHEIFTNCTDPSIKKQLAFLLARQLIVFEDEMDEELVEIATNTELFSRFTEISQSLQKSKPKTPDDVLQLQASLGNRQNNRVDKALSLIAKSFVAAFHNAGIKEDLYYTAPRGTDCIMRNHGIGRAVAIATLGMLNLWDIEAGLNVLDFWTHSEDDNIIMGALTGVGIVSAAVRSEFDPAKALLVDFLSQKKEDVKIGAIFGFAMAYAGSEREDIFELLAPFLGIEEDPRIRAFASLAIGLVFVGTCNDSALSSVSEMIIQTTDDSKSIAQLIPIMALGLGLIFLGQQSRCDAAIEILKTASTTLSDFAQTTIIGCAYAGTGNVLEIQKMLRICTVDDSIQHAAAVLSIAVIAIGDSVSTQMAKRMFEHIMQYGKSNARQMVPIALALTSVSQPLPELVDTLHRYGHDEPKIALNAIIAIGLLAAGTQNTRAIGTLRQLESFHKNNPHAMMLLQIAEGLTHLGQGLMTLSPTYGDSILLHPVALGSLMTIAFSCIAPLQRGTDNERADPLISKEPLLFFFVAPAIGPRFLVTLDEDLNIFPLQVRVGQAIDVVGQAGKPRAISGFQTLDTPIVLAAGQRAEFVDETYEPLSPILEGFVIVRKQRTETKTE</sequence>
<dbReference type="Pfam" id="PF17781">
    <property type="entry name" value="RPN1_RPN2_N"/>
    <property type="match status" value="1"/>
</dbReference>
<dbReference type="EMBL" id="JAPFFF010000011">
    <property type="protein sequence ID" value="KAK8878076.1"/>
    <property type="molecule type" value="Genomic_DNA"/>
</dbReference>
<proteinExistence type="predicted"/>
<keyword evidence="2 5" id="KW-0647">Proteasome</keyword>
<name>A0ABR2JK27_9EUKA</name>
<keyword evidence="6" id="KW-1185">Reference proteome</keyword>
<organism evidence="5 6">
    <name type="scientific">Tritrichomonas musculus</name>
    <dbReference type="NCBI Taxonomy" id="1915356"/>
    <lineage>
        <taxon>Eukaryota</taxon>
        <taxon>Metamonada</taxon>
        <taxon>Parabasalia</taxon>
        <taxon>Tritrichomonadida</taxon>
        <taxon>Tritrichomonadidae</taxon>
        <taxon>Tritrichomonas</taxon>
    </lineage>
</organism>
<accession>A0ABR2JK27</accession>
<dbReference type="InterPro" id="IPR011989">
    <property type="entry name" value="ARM-like"/>
</dbReference>
<gene>
    <name evidence="5" type="ORF">M9Y10_004839</name>
</gene>